<dbReference type="EMBL" id="JANCYW010000017">
    <property type="protein sequence ID" value="KAK4538312.1"/>
    <property type="molecule type" value="Genomic_DNA"/>
</dbReference>
<evidence type="ECO:0000256" key="5">
    <source>
        <dbReference type="ARBA" id="ARBA00023136"/>
    </source>
</evidence>
<evidence type="ECO:0008006" key="10">
    <source>
        <dbReference type="Google" id="ProtNLM"/>
    </source>
</evidence>
<evidence type="ECO:0000256" key="1">
    <source>
        <dbReference type="ARBA" id="ARBA00004141"/>
    </source>
</evidence>
<dbReference type="SUPFAM" id="SSF103473">
    <property type="entry name" value="MFS general substrate transporter"/>
    <property type="match status" value="1"/>
</dbReference>
<name>A0AAV9J160_CYACA</name>
<evidence type="ECO:0000256" key="4">
    <source>
        <dbReference type="ARBA" id="ARBA00022989"/>
    </source>
</evidence>
<feature type="transmembrane region" description="Helical" evidence="7">
    <location>
        <begin position="137"/>
        <end position="158"/>
    </location>
</feature>
<feature type="transmembrane region" description="Helical" evidence="7">
    <location>
        <begin position="211"/>
        <end position="232"/>
    </location>
</feature>
<dbReference type="PANTHER" id="PTHR19432">
    <property type="entry name" value="SUGAR TRANSPORTER"/>
    <property type="match status" value="1"/>
</dbReference>
<dbReference type="GO" id="GO:0016020">
    <property type="term" value="C:membrane"/>
    <property type="evidence" value="ECO:0007669"/>
    <property type="project" value="UniProtKB-SubCell"/>
</dbReference>
<dbReference type="PANTHER" id="PTHR19432:SF35">
    <property type="entry name" value="SOLUTE CARRIER FAMILY 45 MEMBER 3 ISOFORM X1"/>
    <property type="match status" value="1"/>
</dbReference>
<feature type="compositionally biased region" description="Basic and acidic residues" evidence="6">
    <location>
        <begin position="38"/>
        <end position="50"/>
    </location>
</feature>
<evidence type="ECO:0000256" key="6">
    <source>
        <dbReference type="SAM" id="MobiDB-lite"/>
    </source>
</evidence>
<dbReference type="Pfam" id="PF13347">
    <property type="entry name" value="MFS_2"/>
    <property type="match status" value="1"/>
</dbReference>
<feature type="region of interest" description="Disordered" evidence="6">
    <location>
        <begin position="638"/>
        <end position="697"/>
    </location>
</feature>
<keyword evidence="9" id="KW-1185">Reference proteome</keyword>
<feature type="transmembrane region" description="Helical" evidence="7">
    <location>
        <begin position="238"/>
        <end position="255"/>
    </location>
</feature>
<evidence type="ECO:0000256" key="3">
    <source>
        <dbReference type="ARBA" id="ARBA00022692"/>
    </source>
</evidence>
<evidence type="ECO:0000313" key="8">
    <source>
        <dbReference type="EMBL" id="KAK4538312.1"/>
    </source>
</evidence>
<dbReference type="AlphaFoldDB" id="A0AAV9J160"/>
<dbReference type="Gene3D" id="1.20.1250.20">
    <property type="entry name" value="MFS general substrate transporter like domains"/>
    <property type="match status" value="1"/>
</dbReference>
<proteinExistence type="predicted"/>
<evidence type="ECO:0000256" key="7">
    <source>
        <dbReference type="SAM" id="Phobius"/>
    </source>
</evidence>
<sequence length="697" mass="73258">MSKAVAAAASQPTAVGRGEEHGPLVAGSMSPGVTSEALSRRDAQRLHEQGRPSVGNVDSVSDPRESVGPASRLAARALVVPMQTPSPAAVVDGSLPIYKSSAHSVDTDGDTDQLRALRERRKLRREQPGVPISRREIAGLTSIFAGIECVWSIIIARVTPLFRDMGVPEFLLSMVWLVGPLAGLVVQPVVQPVVGVLSDQCESRHGRRRPFIVGGAAVETVGMLLLLLFGTGESVSRRWLGMAMAFAGFTLVSIAHNTIQGPARALLVDLASADAGNERHIIDDGNAGFALWMSLGQGVGFLAGSIDWAAHPVWRAIGGASALSSMACNAACVNLRVNGAIALLVLLATTVVCCCVSSEVPRARDLLAVRGAPPLHPQRAVFKAFRFMRLMPTPMKRVCTVVLLSWVGFSQLFVHVTDWVGKDVGGRSAAPDVPFECSHYYEGVRYGTLGLFFNSVLASVASALLPRLTHLGGLRGVWTAGNALLAAALMVTPLVRGIVPAMLLIAVLGVPWAVTMSVPFSLIGMFSNDAERAVAIGVLNTYIVVPFIVVALLDGPLIVLLGGRISSVLLGGGVIAAVSCPLILRIPLQQDVSGHRVTLPYTPSLDSFRQAVQESSATMAGEECASYGSLGATSVASLRQSSHGGSRNRLPLPTLNEDDAAERGSTASPPQPPPAHRTAGPRARVIVEVSRDSSAGR</sequence>
<keyword evidence="4 7" id="KW-1133">Transmembrane helix</keyword>
<keyword evidence="3 7" id="KW-0812">Transmembrane</keyword>
<organism evidence="8 9">
    <name type="scientific">Cyanidium caldarium</name>
    <name type="common">Red alga</name>
    <dbReference type="NCBI Taxonomy" id="2771"/>
    <lineage>
        <taxon>Eukaryota</taxon>
        <taxon>Rhodophyta</taxon>
        <taxon>Bangiophyceae</taxon>
        <taxon>Cyanidiales</taxon>
        <taxon>Cyanidiaceae</taxon>
        <taxon>Cyanidium</taxon>
    </lineage>
</organism>
<keyword evidence="5 7" id="KW-0472">Membrane</keyword>
<feature type="transmembrane region" description="Helical" evidence="7">
    <location>
        <begin position="398"/>
        <end position="416"/>
    </location>
</feature>
<feature type="transmembrane region" description="Helical" evidence="7">
    <location>
        <begin position="170"/>
        <end position="190"/>
    </location>
</feature>
<dbReference type="Proteomes" id="UP001301350">
    <property type="component" value="Unassembled WGS sequence"/>
</dbReference>
<accession>A0AAV9J160</accession>
<comment type="caution">
    <text evidence="8">The sequence shown here is derived from an EMBL/GenBank/DDBJ whole genome shotgun (WGS) entry which is preliminary data.</text>
</comment>
<protein>
    <recommendedName>
        <fullName evidence="10">Sucrose transporter</fullName>
    </recommendedName>
</protein>
<feature type="transmembrane region" description="Helical" evidence="7">
    <location>
        <begin position="565"/>
        <end position="584"/>
    </location>
</feature>
<evidence type="ECO:0000256" key="2">
    <source>
        <dbReference type="ARBA" id="ARBA00022448"/>
    </source>
</evidence>
<feature type="region of interest" description="Disordered" evidence="6">
    <location>
        <begin position="1"/>
        <end position="68"/>
    </location>
</feature>
<reference evidence="8 9" key="1">
    <citation type="submission" date="2022-07" db="EMBL/GenBank/DDBJ databases">
        <title>Genome-wide signatures of adaptation to extreme environments.</title>
        <authorList>
            <person name="Cho C.H."/>
            <person name="Yoon H.S."/>
        </authorList>
    </citation>
    <scope>NUCLEOTIDE SEQUENCE [LARGE SCALE GENOMIC DNA]</scope>
    <source>
        <strain evidence="8 9">DBV 063 E5</strain>
    </source>
</reference>
<keyword evidence="2" id="KW-0813">Transport</keyword>
<feature type="transmembrane region" description="Helical" evidence="7">
    <location>
        <begin position="477"/>
        <end position="495"/>
    </location>
</feature>
<gene>
    <name evidence="8" type="ORF">CDCA_CDCA17G4337</name>
</gene>
<dbReference type="InterPro" id="IPR036259">
    <property type="entry name" value="MFS_trans_sf"/>
</dbReference>
<dbReference type="GO" id="GO:0008506">
    <property type="term" value="F:sucrose:proton symporter activity"/>
    <property type="evidence" value="ECO:0007669"/>
    <property type="project" value="TreeGrafter"/>
</dbReference>
<evidence type="ECO:0000313" key="9">
    <source>
        <dbReference type="Proteomes" id="UP001301350"/>
    </source>
</evidence>
<feature type="transmembrane region" description="Helical" evidence="7">
    <location>
        <begin position="501"/>
        <end position="526"/>
    </location>
</feature>
<feature type="transmembrane region" description="Helical" evidence="7">
    <location>
        <begin position="444"/>
        <end position="465"/>
    </location>
</feature>
<feature type="transmembrane region" description="Helical" evidence="7">
    <location>
        <begin position="533"/>
        <end position="553"/>
    </location>
</feature>
<comment type="subcellular location">
    <subcellularLocation>
        <location evidence="1">Membrane</location>
        <topology evidence="1">Multi-pass membrane protein</topology>
    </subcellularLocation>
</comment>